<dbReference type="EMBL" id="JBHTOH010000025">
    <property type="protein sequence ID" value="MFD1410774.1"/>
    <property type="molecule type" value="Genomic_DNA"/>
</dbReference>
<dbReference type="Pfam" id="PF01381">
    <property type="entry name" value="HTH_3"/>
    <property type="match status" value="1"/>
</dbReference>
<dbReference type="PROSITE" id="PS50943">
    <property type="entry name" value="HTH_CROC1"/>
    <property type="match status" value="1"/>
</dbReference>
<protein>
    <submittedName>
        <fullName evidence="3">Helix-turn-helix transcriptional regulator</fullName>
    </submittedName>
</protein>
<dbReference type="Proteomes" id="UP001597191">
    <property type="component" value="Unassembled WGS sequence"/>
</dbReference>
<dbReference type="Gene3D" id="1.10.260.40">
    <property type="entry name" value="lambda repressor-like DNA-binding domains"/>
    <property type="match status" value="1"/>
</dbReference>
<dbReference type="CDD" id="cd00093">
    <property type="entry name" value="HTH_XRE"/>
    <property type="match status" value="1"/>
</dbReference>
<dbReference type="InterPro" id="IPR001387">
    <property type="entry name" value="Cro/C1-type_HTH"/>
</dbReference>
<evidence type="ECO:0000256" key="1">
    <source>
        <dbReference type="ARBA" id="ARBA00023125"/>
    </source>
</evidence>
<accession>A0ABW4BKP4</accession>
<dbReference type="PANTHER" id="PTHR46558:SF11">
    <property type="entry name" value="HTH-TYPE TRANSCRIPTIONAL REGULATOR XRE"/>
    <property type="match status" value="1"/>
</dbReference>
<name>A0ABW4BKP4_9LACO</name>
<evidence type="ECO:0000313" key="3">
    <source>
        <dbReference type="EMBL" id="MFD1410774.1"/>
    </source>
</evidence>
<proteinExistence type="predicted"/>
<feature type="domain" description="HTH cro/C1-type" evidence="2">
    <location>
        <begin position="4"/>
        <end position="58"/>
    </location>
</feature>
<dbReference type="PANTHER" id="PTHR46558">
    <property type="entry name" value="TRACRIPTIONAL REGULATORY PROTEIN-RELATED-RELATED"/>
    <property type="match status" value="1"/>
</dbReference>
<evidence type="ECO:0000313" key="4">
    <source>
        <dbReference type="Proteomes" id="UP001597191"/>
    </source>
</evidence>
<sequence>MSSLSIERKKIGLTQAEAAKLIGVSYSTITKLETNQKNASKETMEKFSQFYGKSVDYLFFSQDNHVE</sequence>
<evidence type="ECO:0000259" key="2">
    <source>
        <dbReference type="PROSITE" id="PS50943"/>
    </source>
</evidence>
<keyword evidence="1" id="KW-0238">DNA-binding</keyword>
<comment type="caution">
    <text evidence="3">The sequence shown here is derived from an EMBL/GenBank/DDBJ whole genome shotgun (WGS) entry which is preliminary data.</text>
</comment>
<dbReference type="RefSeq" id="WP_125647850.1">
    <property type="nucleotide sequence ID" value="NZ_JBHTOH010000025.1"/>
</dbReference>
<gene>
    <name evidence="3" type="ORF">ACFQ4R_03985</name>
</gene>
<reference evidence="4" key="1">
    <citation type="journal article" date="2019" name="Int. J. Syst. Evol. Microbiol.">
        <title>The Global Catalogue of Microorganisms (GCM) 10K type strain sequencing project: providing services to taxonomists for standard genome sequencing and annotation.</title>
        <authorList>
            <consortium name="The Broad Institute Genomics Platform"/>
            <consortium name="The Broad Institute Genome Sequencing Center for Infectious Disease"/>
            <person name="Wu L."/>
            <person name="Ma J."/>
        </authorList>
    </citation>
    <scope>NUCLEOTIDE SEQUENCE [LARGE SCALE GENOMIC DNA]</scope>
    <source>
        <strain evidence="4">CCM 8937</strain>
    </source>
</reference>
<keyword evidence="4" id="KW-1185">Reference proteome</keyword>
<dbReference type="InterPro" id="IPR010982">
    <property type="entry name" value="Lambda_DNA-bd_dom_sf"/>
</dbReference>
<dbReference type="SUPFAM" id="SSF47413">
    <property type="entry name" value="lambda repressor-like DNA-binding domains"/>
    <property type="match status" value="1"/>
</dbReference>
<dbReference type="SMART" id="SM00530">
    <property type="entry name" value="HTH_XRE"/>
    <property type="match status" value="1"/>
</dbReference>
<organism evidence="3 4">
    <name type="scientific">Lapidilactobacillus gannanensis</name>
    <dbReference type="NCBI Taxonomy" id="2486002"/>
    <lineage>
        <taxon>Bacteria</taxon>
        <taxon>Bacillati</taxon>
        <taxon>Bacillota</taxon>
        <taxon>Bacilli</taxon>
        <taxon>Lactobacillales</taxon>
        <taxon>Lactobacillaceae</taxon>
        <taxon>Lapidilactobacillus</taxon>
    </lineage>
</organism>